<evidence type="ECO:0000259" key="2">
    <source>
        <dbReference type="SMART" id="SM00871"/>
    </source>
</evidence>
<dbReference type="RefSeq" id="WP_168551782.1">
    <property type="nucleotide sequence ID" value="NZ_JAAWWL010000001.1"/>
</dbReference>
<dbReference type="EMBL" id="JAAWWL010000001">
    <property type="protein sequence ID" value="NKI31619.1"/>
    <property type="molecule type" value="Genomic_DNA"/>
</dbReference>
<protein>
    <submittedName>
        <fullName evidence="3">AraC family transcriptional regulator</fullName>
    </submittedName>
</protein>
<keyword evidence="1" id="KW-1133">Transmembrane helix</keyword>
<dbReference type="SMART" id="SM00871">
    <property type="entry name" value="AraC_E_bind"/>
    <property type="match status" value="1"/>
</dbReference>
<sequence length="303" mass="35434">MAKRFISILLFLVIAALLWYLFIKPSDYIIRFETETFPGAINQTIKLWDQTLDTVQSVEQDEDLYHLTQRVKFNDSIHSYFWDIEPINESKSRVVVGIKDNNLMNSIKNRIQVPFSKTDFTKRSEETVLDLMENLKDHISKFKVEIVGETESPSKYLAFVPLHVTQFQKAGGMMKNFNYLTGELFDRGVQFDGPPMVIVNEWDRVNDSIHYDFAQPIIRSEKLPIGTDIEYRRIFPKRALKAIYNGNYITSDRAWYALLDYAEKNNIEVEQKPIEVFFNNPNTGGDEMSWKAEIYLPIKTDEE</sequence>
<feature type="domain" description="AraC effector-binding" evidence="2">
    <location>
        <begin position="145"/>
        <end position="299"/>
    </location>
</feature>
<organism evidence="3 4">
    <name type="scientific">Croceivirga thetidis</name>
    <dbReference type="NCBI Taxonomy" id="2721623"/>
    <lineage>
        <taxon>Bacteria</taxon>
        <taxon>Pseudomonadati</taxon>
        <taxon>Bacteroidota</taxon>
        <taxon>Flavobacteriia</taxon>
        <taxon>Flavobacteriales</taxon>
        <taxon>Flavobacteriaceae</taxon>
        <taxon>Croceivirga</taxon>
    </lineage>
</organism>
<evidence type="ECO:0000313" key="4">
    <source>
        <dbReference type="Proteomes" id="UP000718451"/>
    </source>
</evidence>
<dbReference type="Proteomes" id="UP000718451">
    <property type="component" value="Unassembled WGS sequence"/>
</dbReference>
<gene>
    <name evidence="3" type="ORF">HCU67_06645</name>
</gene>
<evidence type="ECO:0000313" key="3">
    <source>
        <dbReference type="EMBL" id="NKI31619.1"/>
    </source>
</evidence>
<keyword evidence="1" id="KW-0812">Transmembrane</keyword>
<comment type="caution">
    <text evidence="3">The sequence shown here is derived from an EMBL/GenBank/DDBJ whole genome shotgun (WGS) entry which is preliminary data.</text>
</comment>
<feature type="transmembrane region" description="Helical" evidence="1">
    <location>
        <begin position="6"/>
        <end position="23"/>
    </location>
</feature>
<reference evidence="3 4" key="1">
    <citation type="submission" date="2020-04" db="EMBL/GenBank/DDBJ databases">
        <authorList>
            <person name="Yoon J."/>
        </authorList>
    </citation>
    <scope>NUCLEOTIDE SEQUENCE [LARGE SCALE GENOMIC DNA]</scope>
    <source>
        <strain evidence="3 4">DJ-13</strain>
    </source>
</reference>
<dbReference type="InterPro" id="IPR010499">
    <property type="entry name" value="AraC_E-bd"/>
</dbReference>
<dbReference type="Gene3D" id="3.20.80.10">
    <property type="entry name" value="Regulatory factor, effector binding domain"/>
    <property type="match status" value="1"/>
</dbReference>
<accession>A0ABX1GPR9</accession>
<dbReference type="InterPro" id="IPR011256">
    <property type="entry name" value="Reg_factor_effector_dom_sf"/>
</dbReference>
<dbReference type="SUPFAM" id="SSF55136">
    <property type="entry name" value="Probable bacterial effector-binding domain"/>
    <property type="match status" value="1"/>
</dbReference>
<keyword evidence="1" id="KW-0472">Membrane</keyword>
<evidence type="ECO:0000256" key="1">
    <source>
        <dbReference type="SAM" id="Phobius"/>
    </source>
</evidence>
<keyword evidence="4" id="KW-1185">Reference proteome</keyword>
<proteinExistence type="predicted"/>
<name>A0ABX1GPR9_9FLAO</name>